<keyword evidence="1" id="KW-1133">Transmembrane helix</keyword>
<evidence type="ECO:0000313" key="2">
    <source>
        <dbReference type="EMBL" id="RXE55166.1"/>
    </source>
</evidence>
<dbReference type="AlphaFoldDB" id="A0A498GZY2"/>
<proteinExistence type="predicted"/>
<keyword evidence="1" id="KW-0472">Membrane</keyword>
<evidence type="ECO:0000313" key="3">
    <source>
        <dbReference type="Proteomes" id="UP000290932"/>
    </source>
</evidence>
<keyword evidence="1" id="KW-0812">Transmembrane</keyword>
<protein>
    <submittedName>
        <fullName evidence="2">Uncharacterized protein</fullName>
    </submittedName>
</protein>
<name>A0A498GZY2_9EURY</name>
<gene>
    <name evidence="2" type="ORF">ABH15_13190</name>
</gene>
<dbReference type="OrthoDB" id="117273at2157"/>
<dbReference type="Proteomes" id="UP000290932">
    <property type="component" value="Unassembled WGS sequence"/>
</dbReference>
<sequence length="308" mass="33429">MPPAHRDDGLSEVVGFVLILGVIVLALSLYQLYGVPAIGRENEILHMNAVKDRFIDYKIALDSLWTNNQTGVTLSTSFDLSTEGGYTQGGGMIFPVLAPIPSSGAINVNRRGTENITIEYDGTTVAGFPKEMGAVQFASANNYWIEQTYYYQLGALFLAQDGGATVRLSPPISCYKTTNDDITVEIVALQMYGYQETAGKGVARLDTRLKNGLQTVTPTTGNAHNVTIKVSADDATAREVWDRQGTAELWEHAFSDAAARGYLPSTNYTISSDDDWASIAILNPTTRYVNLKVTTASYSAILQEITTA</sequence>
<dbReference type="EMBL" id="LHQS01000004">
    <property type="protein sequence ID" value="RXE55166.1"/>
    <property type="molecule type" value="Genomic_DNA"/>
</dbReference>
<accession>A0A498GZY2</accession>
<dbReference type="InterPro" id="IPR055713">
    <property type="entry name" value="DUF7289"/>
</dbReference>
<reference evidence="2 3" key="1">
    <citation type="journal article" date="2015" name="Int. J. Syst. Evol. Microbiol.">
        <title>Methanoculleus taiwanensis sp. nov., a methanogen isolated from deep marine sediment at the deformation front area near Taiwan.</title>
        <authorList>
            <person name="Weng C.Y."/>
            <person name="Chen S.C."/>
            <person name="Lai M.C."/>
            <person name="Wu S.Y."/>
            <person name="Lin S."/>
            <person name="Yang T.F."/>
            <person name="Chen P.C."/>
        </authorList>
    </citation>
    <scope>NUCLEOTIDE SEQUENCE [LARGE SCALE GENOMIC DNA]</scope>
    <source>
        <strain evidence="2 3">CYW4</strain>
    </source>
</reference>
<comment type="caution">
    <text evidence="2">The sequence shown here is derived from an EMBL/GenBank/DDBJ whole genome shotgun (WGS) entry which is preliminary data.</text>
</comment>
<dbReference type="RefSeq" id="WP_128695075.1">
    <property type="nucleotide sequence ID" value="NZ_LHQS01000004.1"/>
</dbReference>
<dbReference type="Pfam" id="PF23960">
    <property type="entry name" value="DUF7289"/>
    <property type="match status" value="1"/>
</dbReference>
<evidence type="ECO:0000256" key="1">
    <source>
        <dbReference type="SAM" id="Phobius"/>
    </source>
</evidence>
<feature type="transmembrane region" description="Helical" evidence="1">
    <location>
        <begin position="12"/>
        <end position="33"/>
    </location>
</feature>
<keyword evidence="3" id="KW-1185">Reference proteome</keyword>
<organism evidence="2 3">
    <name type="scientific">Methanoculleus taiwanensis</name>
    <dbReference type="NCBI Taxonomy" id="1550565"/>
    <lineage>
        <taxon>Archaea</taxon>
        <taxon>Methanobacteriati</taxon>
        <taxon>Methanobacteriota</taxon>
        <taxon>Stenosarchaea group</taxon>
        <taxon>Methanomicrobia</taxon>
        <taxon>Methanomicrobiales</taxon>
        <taxon>Methanomicrobiaceae</taxon>
        <taxon>Methanoculleus</taxon>
    </lineage>
</organism>